<organism evidence="2 3">
    <name type="scientific">Sphingomonas naphthae</name>
    <dbReference type="NCBI Taxonomy" id="1813468"/>
    <lineage>
        <taxon>Bacteria</taxon>
        <taxon>Pseudomonadati</taxon>
        <taxon>Pseudomonadota</taxon>
        <taxon>Alphaproteobacteria</taxon>
        <taxon>Sphingomonadales</taxon>
        <taxon>Sphingomonadaceae</taxon>
        <taxon>Sphingomonas</taxon>
    </lineage>
</organism>
<dbReference type="InterPro" id="IPR014710">
    <property type="entry name" value="RmlC-like_jellyroll"/>
</dbReference>
<dbReference type="InterPro" id="IPR011051">
    <property type="entry name" value="RmlC_Cupin_sf"/>
</dbReference>
<accession>A0ABY7TND3</accession>
<sequence>MTDAPRGTIAETIEKPPVEFFAALERNLPRMPGRRAWVEYFDYGVTDATHGRMRAQRAMAKGQTEGTGWHYHICEMQFIYLLGGGVTMQFEDGSVLRLERGDSALIPGGYKHNELDISEDFDVLEVTVPAVIETRPCDIPEAWRVPAEA</sequence>
<feature type="domain" description="Cupin type-2" evidence="1">
    <location>
        <begin position="61"/>
        <end position="113"/>
    </location>
</feature>
<gene>
    <name evidence="2" type="ORF">PQ455_04670</name>
</gene>
<protein>
    <submittedName>
        <fullName evidence="2">Cupin domain-containing protein</fullName>
    </submittedName>
</protein>
<dbReference type="Gene3D" id="2.60.120.10">
    <property type="entry name" value="Jelly Rolls"/>
    <property type="match status" value="1"/>
</dbReference>
<dbReference type="SUPFAM" id="SSF51182">
    <property type="entry name" value="RmlC-like cupins"/>
    <property type="match status" value="1"/>
</dbReference>
<dbReference type="RefSeq" id="WP_273689603.1">
    <property type="nucleotide sequence ID" value="NZ_CP117411.1"/>
</dbReference>
<dbReference type="Pfam" id="PF07883">
    <property type="entry name" value="Cupin_2"/>
    <property type="match status" value="1"/>
</dbReference>
<evidence type="ECO:0000313" key="2">
    <source>
        <dbReference type="EMBL" id="WCT74528.1"/>
    </source>
</evidence>
<evidence type="ECO:0000313" key="3">
    <source>
        <dbReference type="Proteomes" id="UP001220395"/>
    </source>
</evidence>
<proteinExistence type="predicted"/>
<dbReference type="InterPro" id="IPR013096">
    <property type="entry name" value="Cupin_2"/>
</dbReference>
<name>A0ABY7TND3_9SPHN</name>
<dbReference type="Proteomes" id="UP001220395">
    <property type="component" value="Chromosome"/>
</dbReference>
<reference evidence="2 3" key="1">
    <citation type="submission" date="2023-02" db="EMBL/GenBank/DDBJ databases">
        <title>Genome sequence of Sphingomonas naphthae.</title>
        <authorList>
            <person name="Kim S."/>
            <person name="Heo J."/>
            <person name="Kwon S.-W."/>
        </authorList>
    </citation>
    <scope>NUCLEOTIDE SEQUENCE [LARGE SCALE GENOMIC DNA]</scope>
    <source>
        <strain evidence="2 3">KACC 18716</strain>
    </source>
</reference>
<keyword evidence="3" id="KW-1185">Reference proteome</keyword>
<evidence type="ECO:0000259" key="1">
    <source>
        <dbReference type="Pfam" id="PF07883"/>
    </source>
</evidence>
<dbReference type="EMBL" id="CP117411">
    <property type="protein sequence ID" value="WCT74528.1"/>
    <property type="molecule type" value="Genomic_DNA"/>
</dbReference>